<gene>
    <name evidence="1" type="ORF">GQE99_11765</name>
</gene>
<evidence type="ECO:0000313" key="1">
    <source>
        <dbReference type="EMBL" id="MZR13693.1"/>
    </source>
</evidence>
<dbReference type="AlphaFoldDB" id="A0A845M835"/>
<protein>
    <submittedName>
        <fullName evidence="1">Uncharacterized protein</fullName>
    </submittedName>
</protein>
<keyword evidence="2" id="KW-1185">Reference proteome</keyword>
<sequence length="73" mass="8442">MRFNCTEPVQTASRVLDIARRLGLEFDDYRFTREGAGRNVIELRLSDPDCHAATIFEARLMEMVDLEREHADA</sequence>
<name>A0A845M835_9RHOB</name>
<dbReference type="RefSeq" id="WP_161351829.1">
    <property type="nucleotide sequence ID" value="NZ_WTUX01000013.1"/>
</dbReference>
<comment type="caution">
    <text evidence="1">The sequence shown here is derived from an EMBL/GenBank/DDBJ whole genome shotgun (WGS) entry which is preliminary data.</text>
</comment>
<reference evidence="1 2" key="1">
    <citation type="submission" date="2019-12" db="EMBL/GenBank/DDBJ databases">
        <title>Maritimibacter sp. nov. sp. isolated from sea sand.</title>
        <authorList>
            <person name="Kim J."/>
            <person name="Jeong S.E."/>
            <person name="Jung H.S."/>
            <person name="Jeon C.O."/>
        </authorList>
    </citation>
    <scope>NUCLEOTIDE SEQUENCE [LARGE SCALE GENOMIC DNA]</scope>
    <source>
        <strain evidence="1 2">DP07</strain>
    </source>
</reference>
<evidence type="ECO:0000313" key="2">
    <source>
        <dbReference type="Proteomes" id="UP000467322"/>
    </source>
</evidence>
<dbReference type="Proteomes" id="UP000467322">
    <property type="component" value="Unassembled WGS sequence"/>
</dbReference>
<organism evidence="1 2">
    <name type="scientific">Maritimibacter harenae</name>
    <dbReference type="NCBI Taxonomy" id="2606218"/>
    <lineage>
        <taxon>Bacteria</taxon>
        <taxon>Pseudomonadati</taxon>
        <taxon>Pseudomonadota</taxon>
        <taxon>Alphaproteobacteria</taxon>
        <taxon>Rhodobacterales</taxon>
        <taxon>Roseobacteraceae</taxon>
        <taxon>Maritimibacter</taxon>
    </lineage>
</organism>
<proteinExistence type="predicted"/>
<dbReference type="EMBL" id="WTUX01000013">
    <property type="protein sequence ID" value="MZR13693.1"/>
    <property type="molecule type" value="Genomic_DNA"/>
</dbReference>
<accession>A0A845M835</accession>